<keyword evidence="1" id="KW-0472">Membrane</keyword>
<evidence type="ECO:0000313" key="2">
    <source>
        <dbReference type="EMBL" id="UQT58263.1"/>
    </source>
</evidence>
<organism evidence="2 3">
    <name type="scientific">Streptomyces durmitorensis</name>
    <dbReference type="NCBI Taxonomy" id="319947"/>
    <lineage>
        <taxon>Bacteria</taxon>
        <taxon>Bacillati</taxon>
        <taxon>Actinomycetota</taxon>
        <taxon>Actinomycetes</taxon>
        <taxon>Kitasatosporales</taxon>
        <taxon>Streptomycetaceae</taxon>
        <taxon>Streptomyces</taxon>
    </lineage>
</organism>
<evidence type="ECO:0000313" key="3">
    <source>
        <dbReference type="Proteomes" id="UP000829992"/>
    </source>
</evidence>
<reference evidence="2 3" key="1">
    <citation type="submission" date="2022-05" db="EMBL/GenBank/DDBJ databases">
        <authorList>
            <person name="Zhou X."/>
            <person name="Li K."/>
            <person name="Man Y."/>
        </authorList>
    </citation>
    <scope>NUCLEOTIDE SEQUENCE [LARGE SCALE GENOMIC DNA]</scope>
    <source>
        <strain evidence="2 3">MS405</strain>
    </source>
</reference>
<feature type="transmembrane region" description="Helical" evidence="1">
    <location>
        <begin position="12"/>
        <end position="34"/>
    </location>
</feature>
<protein>
    <submittedName>
        <fullName evidence="2">Uncharacterized protein</fullName>
    </submittedName>
</protein>
<evidence type="ECO:0000256" key="1">
    <source>
        <dbReference type="SAM" id="Phobius"/>
    </source>
</evidence>
<accession>A0ABY4PZ58</accession>
<dbReference type="RefSeq" id="WP_249589635.1">
    <property type="nucleotide sequence ID" value="NZ_BAAAQL010000026.1"/>
</dbReference>
<gene>
    <name evidence="2" type="ORF">M4V62_26035</name>
</gene>
<keyword evidence="1" id="KW-0812">Transmembrane</keyword>
<keyword evidence="1" id="KW-1133">Transmembrane helix</keyword>
<dbReference type="EMBL" id="CP097289">
    <property type="protein sequence ID" value="UQT58263.1"/>
    <property type="molecule type" value="Genomic_DNA"/>
</dbReference>
<dbReference type="Proteomes" id="UP000829992">
    <property type="component" value="Chromosome"/>
</dbReference>
<proteinExistence type="predicted"/>
<name>A0ABY4PZ58_9ACTN</name>
<sequence length="187" mass="21636">MAVPVVFLSQGYFLFFLPLLLYATFRAVLQIGYFPWSLNMQRVLAQYPWQHLKDVPRGRNKHPDAQEDEMWYELPNPEKPGVQIPLLFMANMRTFWWMRRFGTNKTKPELKAQIEPLWFAGDPRFYAVIAAPGRRGAAPKRLHFLYQRPARPSWKAAPVGWDASPAALERARRAGAKVPDPVLQDGM</sequence>
<keyword evidence="3" id="KW-1185">Reference proteome</keyword>